<dbReference type="InterPro" id="IPR050792">
    <property type="entry name" value="ADP-ribosylglycohydrolase"/>
</dbReference>
<feature type="binding site" evidence="3">
    <location>
        <position position="284"/>
    </location>
    <ligand>
        <name>Mg(2+)</name>
        <dbReference type="ChEBI" id="CHEBI:18420"/>
        <label>1</label>
    </ligand>
</feature>
<dbReference type="AlphaFoldDB" id="A0A7W7FXF2"/>
<dbReference type="PANTHER" id="PTHR16222:SF24">
    <property type="entry name" value="ADP-RIBOSYLHYDROLASE ARH3"/>
    <property type="match status" value="1"/>
</dbReference>
<feature type="binding site" evidence="3">
    <location>
        <position position="285"/>
    </location>
    <ligand>
        <name>Mg(2+)</name>
        <dbReference type="ChEBI" id="CHEBI:18420"/>
        <label>1</label>
    </ligand>
</feature>
<evidence type="ECO:0000256" key="3">
    <source>
        <dbReference type="PIRSR" id="PIRSR605502-1"/>
    </source>
</evidence>
<evidence type="ECO:0000313" key="5">
    <source>
        <dbReference type="Proteomes" id="UP000533598"/>
    </source>
</evidence>
<feature type="binding site" evidence="3">
    <location>
        <position position="282"/>
    </location>
    <ligand>
        <name>Mg(2+)</name>
        <dbReference type="ChEBI" id="CHEBI:18420"/>
        <label>1</label>
    </ligand>
</feature>
<organism evidence="4 5">
    <name type="scientific">Crossiella cryophila</name>
    <dbReference type="NCBI Taxonomy" id="43355"/>
    <lineage>
        <taxon>Bacteria</taxon>
        <taxon>Bacillati</taxon>
        <taxon>Actinomycetota</taxon>
        <taxon>Actinomycetes</taxon>
        <taxon>Pseudonocardiales</taxon>
        <taxon>Pseudonocardiaceae</taxon>
        <taxon>Crossiella</taxon>
    </lineage>
</organism>
<keyword evidence="3" id="KW-0460">Magnesium</keyword>
<keyword evidence="2 4" id="KW-0378">Hydrolase</keyword>
<proteinExistence type="inferred from homology"/>
<gene>
    <name evidence="4" type="ORF">HNR67_007380</name>
</gene>
<keyword evidence="3" id="KW-0479">Metal-binding</keyword>
<dbReference type="PANTHER" id="PTHR16222">
    <property type="entry name" value="ADP-RIBOSYLGLYCOHYDROLASE"/>
    <property type="match status" value="1"/>
</dbReference>
<evidence type="ECO:0000256" key="2">
    <source>
        <dbReference type="ARBA" id="ARBA00022801"/>
    </source>
</evidence>
<evidence type="ECO:0000313" key="4">
    <source>
        <dbReference type="EMBL" id="MBB4681262.1"/>
    </source>
</evidence>
<dbReference type="RefSeq" id="WP_185007702.1">
    <property type="nucleotide sequence ID" value="NZ_BAAAUI010000051.1"/>
</dbReference>
<dbReference type="SUPFAM" id="SSF101478">
    <property type="entry name" value="ADP-ribosylglycohydrolase"/>
    <property type="match status" value="1"/>
</dbReference>
<comment type="similarity">
    <text evidence="1">Belongs to the ADP-ribosylglycohydrolase family.</text>
</comment>
<dbReference type="GO" id="GO:0046872">
    <property type="term" value="F:metal ion binding"/>
    <property type="evidence" value="ECO:0007669"/>
    <property type="project" value="UniProtKB-KW"/>
</dbReference>
<accession>A0A7W7FXF2</accession>
<dbReference type="Proteomes" id="UP000533598">
    <property type="component" value="Unassembled WGS sequence"/>
</dbReference>
<comment type="cofactor">
    <cofactor evidence="3">
        <name>Mg(2+)</name>
        <dbReference type="ChEBI" id="CHEBI:18420"/>
    </cofactor>
    <text evidence="3">Binds 2 magnesium ions per subunit.</text>
</comment>
<feature type="binding site" evidence="3">
    <location>
        <position position="63"/>
    </location>
    <ligand>
        <name>Mg(2+)</name>
        <dbReference type="ChEBI" id="CHEBI:18420"/>
        <label>1</label>
    </ligand>
</feature>
<dbReference type="Pfam" id="PF03747">
    <property type="entry name" value="ADP_ribosyl_GH"/>
    <property type="match status" value="1"/>
</dbReference>
<reference evidence="4 5" key="1">
    <citation type="submission" date="2020-08" db="EMBL/GenBank/DDBJ databases">
        <title>Sequencing the genomes of 1000 actinobacteria strains.</title>
        <authorList>
            <person name="Klenk H.-P."/>
        </authorList>
    </citation>
    <scope>NUCLEOTIDE SEQUENCE [LARGE SCALE GENOMIC DNA]</scope>
    <source>
        <strain evidence="4 5">DSM 44230</strain>
    </source>
</reference>
<dbReference type="GO" id="GO:0016787">
    <property type="term" value="F:hydrolase activity"/>
    <property type="evidence" value="ECO:0007669"/>
    <property type="project" value="UniProtKB-KW"/>
</dbReference>
<dbReference type="InterPro" id="IPR005502">
    <property type="entry name" value="Ribosyl_crysJ1"/>
</dbReference>
<comment type="caution">
    <text evidence="4">The sequence shown here is derived from an EMBL/GenBank/DDBJ whole genome shotgun (WGS) entry which is preliminary data.</text>
</comment>
<feature type="binding site" evidence="3">
    <location>
        <position position="62"/>
    </location>
    <ligand>
        <name>Mg(2+)</name>
        <dbReference type="ChEBI" id="CHEBI:18420"/>
        <label>1</label>
    </ligand>
</feature>
<sequence>MHSRVGRARGALLGLALGDALGMPTQSMSPSDIATHYGEITGLVDAVAAQPIAPGLPAGTITDDTEQALLLARLLIEGDGQVDASAYGRALLVWEAGMISRGSADLLGPSTKLALTRLAAGVPPAETGRDGVTNGAAMRVAPVGIATPPADLDRLADAVAETARVTHNTSLGLGAAVAVAAVVSAGIAGAGLAEALDLGEQGALLGARRGRLVAGAEIGPRIRWARQWVRGIPAAELGGAIGQVIGTSVAAQESVVAAFALAEALGERPLDALLLAANLGGDTDTIAAICGAMLGACHGSAALPTDLTTRVIRVNALALDPLVQGLLALRGPA</sequence>
<dbReference type="EMBL" id="JACHMH010000001">
    <property type="protein sequence ID" value="MBB4681262.1"/>
    <property type="molecule type" value="Genomic_DNA"/>
</dbReference>
<evidence type="ECO:0000256" key="1">
    <source>
        <dbReference type="ARBA" id="ARBA00010702"/>
    </source>
</evidence>
<dbReference type="InterPro" id="IPR036705">
    <property type="entry name" value="Ribosyl_crysJ1_sf"/>
</dbReference>
<protein>
    <submittedName>
        <fullName evidence="4">ADP-ribosylglycohydrolase</fullName>
    </submittedName>
</protein>
<feature type="binding site" evidence="3">
    <location>
        <position position="64"/>
    </location>
    <ligand>
        <name>Mg(2+)</name>
        <dbReference type="ChEBI" id="CHEBI:18420"/>
        <label>1</label>
    </ligand>
</feature>
<keyword evidence="5" id="KW-1185">Reference proteome</keyword>
<dbReference type="Gene3D" id="1.10.4080.10">
    <property type="entry name" value="ADP-ribosylation/Crystallin J1"/>
    <property type="match status" value="1"/>
</dbReference>
<name>A0A7W7FXF2_9PSEU</name>